<dbReference type="Pfam" id="PF08239">
    <property type="entry name" value="SH3_3"/>
    <property type="match status" value="1"/>
</dbReference>
<name>A0A2S9YEH7_9BACT</name>
<dbReference type="Proteomes" id="UP000237968">
    <property type="component" value="Unassembled WGS sequence"/>
</dbReference>
<gene>
    <name evidence="4" type="ORF">ENSA5_15500</name>
</gene>
<evidence type="ECO:0000313" key="4">
    <source>
        <dbReference type="EMBL" id="PRQ03520.1"/>
    </source>
</evidence>
<feature type="transmembrane region" description="Helical" evidence="1">
    <location>
        <begin position="187"/>
        <end position="209"/>
    </location>
</feature>
<dbReference type="InterPro" id="IPR003646">
    <property type="entry name" value="SH3-like_bac-type"/>
</dbReference>
<feature type="domain" description="SH3b" evidence="3">
    <location>
        <begin position="229"/>
        <end position="273"/>
    </location>
</feature>
<accession>A0A2S9YEH7</accession>
<dbReference type="InterPro" id="IPR011990">
    <property type="entry name" value="TPR-like_helical_dom_sf"/>
</dbReference>
<dbReference type="Gene3D" id="1.25.40.10">
    <property type="entry name" value="Tetratricopeptide repeat domain"/>
    <property type="match status" value="1"/>
</dbReference>
<keyword evidence="2" id="KW-0732">Signal</keyword>
<comment type="caution">
    <text evidence="4">The sequence shown here is derived from an EMBL/GenBank/DDBJ whole genome shotgun (WGS) entry which is preliminary data.</text>
</comment>
<organism evidence="4 5">
    <name type="scientific">Enhygromyxa salina</name>
    <dbReference type="NCBI Taxonomy" id="215803"/>
    <lineage>
        <taxon>Bacteria</taxon>
        <taxon>Pseudomonadati</taxon>
        <taxon>Myxococcota</taxon>
        <taxon>Polyangia</taxon>
        <taxon>Nannocystales</taxon>
        <taxon>Nannocystaceae</taxon>
        <taxon>Enhygromyxa</taxon>
    </lineage>
</organism>
<evidence type="ECO:0000256" key="1">
    <source>
        <dbReference type="SAM" id="Phobius"/>
    </source>
</evidence>
<keyword evidence="5" id="KW-1185">Reference proteome</keyword>
<proteinExistence type="predicted"/>
<dbReference type="SUPFAM" id="SSF48452">
    <property type="entry name" value="TPR-like"/>
    <property type="match status" value="1"/>
</dbReference>
<feature type="chain" id="PRO_5015512085" description="SH3b domain-containing protein" evidence="2">
    <location>
        <begin position="30"/>
        <end position="295"/>
    </location>
</feature>
<feature type="transmembrane region" description="Helical" evidence="1">
    <location>
        <begin position="148"/>
        <end position="166"/>
    </location>
</feature>
<dbReference type="EMBL" id="PVNK01000081">
    <property type="protein sequence ID" value="PRQ03520.1"/>
    <property type="molecule type" value="Genomic_DNA"/>
</dbReference>
<dbReference type="AlphaFoldDB" id="A0A2S9YEH7"/>
<feature type="signal peptide" evidence="2">
    <location>
        <begin position="1"/>
        <end position="29"/>
    </location>
</feature>
<evidence type="ECO:0000313" key="5">
    <source>
        <dbReference type="Proteomes" id="UP000237968"/>
    </source>
</evidence>
<evidence type="ECO:0000256" key="2">
    <source>
        <dbReference type="SAM" id="SignalP"/>
    </source>
</evidence>
<dbReference type="Gene3D" id="2.30.30.40">
    <property type="entry name" value="SH3 Domains"/>
    <property type="match status" value="1"/>
</dbReference>
<sequence>MSATIRSAPRLLLSLVVLLVLAWPSHARADVVDDAYAAGSEAAVAGDWHGAIDHWEHALELLPGRSAQLDFDLGTAYAQLGELGRATYHLERALQPEARPSVEVAEAARRNLGIVRRQAEVQAEVSDARISRQPSSWDLVVDVLAGRAFAWISLISGWLLVVAVAARRWQRRKHALKQRANAPRRGVGGALVLVLALVLGIGGGLHALAIEASEDHPDAVVLDVLVDAREGPGAHLPVAFALQGGSHVRVLEQRSGWLRVRLPGGLEGWAKADAIARLDQAPVRSRVRATSGGAI</sequence>
<reference evidence="4 5" key="1">
    <citation type="submission" date="2018-03" db="EMBL/GenBank/DDBJ databases">
        <title>Draft Genome Sequences of the Obligatory Marine Myxobacteria Enhygromyxa salina SWB005.</title>
        <authorList>
            <person name="Poehlein A."/>
            <person name="Moghaddam J.A."/>
            <person name="Harms H."/>
            <person name="Alanjari M."/>
            <person name="Koenig G.M."/>
            <person name="Daniel R."/>
            <person name="Schaeberle T.F."/>
        </authorList>
    </citation>
    <scope>NUCLEOTIDE SEQUENCE [LARGE SCALE GENOMIC DNA]</scope>
    <source>
        <strain evidence="4 5">SWB005</strain>
    </source>
</reference>
<keyword evidence="1" id="KW-1133">Transmembrane helix</keyword>
<keyword evidence="1" id="KW-0812">Transmembrane</keyword>
<evidence type="ECO:0000259" key="3">
    <source>
        <dbReference type="Pfam" id="PF08239"/>
    </source>
</evidence>
<protein>
    <recommendedName>
        <fullName evidence="3">SH3b domain-containing protein</fullName>
    </recommendedName>
</protein>
<keyword evidence="1" id="KW-0472">Membrane</keyword>
<dbReference type="OrthoDB" id="9776208at2"/>
<dbReference type="RefSeq" id="WP_106391014.1">
    <property type="nucleotide sequence ID" value="NZ_PVNK01000081.1"/>
</dbReference>